<accession>A0A8J7DYN6</accession>
<keyword evidence="2" id="KW-0694">RNA-binding</keyword>
<dbReference type="InterPro" id="IPR020627">
    <property type="entry name" value="KhpA"/>
</dbReference>
<keyword evidence="5" id="KW-1185">Reference proteome</keyword>
<name>A0A8J7DYN6_9CYAN</name>
<keyword evidence="1" id="KW-0963">Cytoplasm</keyword>
<feature type="compositionally biased region" description="Basic and acidic residues" evidence="3">
    <location>
        <begin position="97"/>
        <end position="114"/>
    </location>
</feature>
<evidence type="ECO:0000256" key="1">
    <source>
        <dbReference type="ARBA" id="ARBA00022490"/>
    </source>
</evidence>
<dbReference type="Proteomes" id="UP000654482">
    <property type="component" value="Unassembled WGS sequence"/>
</dbReference>
<evidence type="ECO:0000256" key="3">
    <source>
        <dbReference type="SAM" id="MobiDB-lite"/>
    </source>
</evidence>
<dbReference type="PANTHER" id="PTHR34654">
    <property type="entry name" value="UPF0109 PROTEIN SCO5592"/>
    <property type="match status" value="1"/>
</dbReference>
<dbReference type="AlphaFoldDB" id="A0A8J7DYN6"/>
<dbReference type="PANTHER" id="PTHR34654:SF1">
    <property type="entry name" value="RNA-BINDING PROTEIN KHPA"/>
    <property type="match status" value="1"/>
</dbReference>
<protein>
    <submittedName>
        <fullName evidence="4">KH domain-containing protein</fullName>
    </submittedName>
</protein>
<sequence length="135" mass="15216">MPESPVPSSPSSAKSPDYTSLVRLLIEPLLESPGSLKINCEQANQSKRVWIRVAFEGAEQGRVFGRGGRNIQAIRRLLDVAAKEANQSVYLDIYGSQDRHRQDDRRDRGSDDKRRSRKPRSRNFSPPKPVGKSRS</sequence>
<dbReference type="RefSeq" id="WP_194031011.1">
    <property type="nucleotide sequence ID" value="NZ_JADEWZ010000033.1"/>
</dbReference>
<feature type="region of interest" description="Disordered" evidence="3">
    <location>
        <begin position="89"/>
        <end position="135"/>
    </location>
</feature>
<evidence type="ECO:0000256" key="2">
    <source>
        <dbReference type="ARBA" id="ARBA00022884"/>
    </source>
</evidence>
<proteinExistence type="predicted"/>
<evidence type="ECO:0000313" key="5">
    <source>
        <dbReference type="Proteomes" id="UP000654482"/>
    </source>
</evidence>
<gene>
    <name evidence="4" type="ORF">IQ249_18665</name>
</gene>
<dbReference type="EMBL" id="JADEWZ010000033">
    <property type="protein sequence ID" value="MBE9117924.1"/>
    <property type="molecule type" value="Genomic_DNA"/>
</dbReference>
<dbReference type="Pfam" id="PF13083">
    <property type="entry name" value="KH_KhpA-B"/>
    <property type="match status" value="1"/>
</dbReference>
<reference evidence="4" key="1">
    <citation type="submission" date="2020-10" db="EMBL/GenBank/DDBJ databases">
        <authorList>
            <person name="Castelo-Branco R."/>
            <person name="Eusebio N."/>
            <person name="Adriana R."/>
            <person name="Vieira A."/>
            <person name="Brugerolle De Fraissinette N."/>
            <person name="Rezende De Castro R."/>
            <person name="Schneider M.P."/>
            <person name="Vasconcelos V."/>
            <person name="Leao P.N."/>
        </authorList>
    </citation>
    <scope>NUCLEOTIDE SEQUENCE</scope>
    <source>
        <strain evidence="4">LEGE 07157</strain>
    </source>
</reference>
<evidence type="ECO:0000313" key="4">
    <source>
        <dbReference type="EMBL" id="MBE9117924.1"/>
    </source>
</evidence>
<comment type="caution">
    <text evidence="4">The sequence shown here is derived from an EMBL/GenBank/DDBJ whole genome shotgun (WGS) entry which is preliminary data.</text>
</comment>
<dbReference type="GO" id="GO:0003723">
    <property type="term" value="F:RNA binding"/>
    <property type="evidence" value="ECO:0007669"/>
    <property type="project" value="UniProtKB-KW"/>
</dbReference>
<organism evidence="4 5">
    <name type="scientific">Lusitaniella coriacea LEGE 07157</name>
    <dbReference type="NCBI Taxonomy" id="945747"/>
    <lineage>
        <taxon>Bacteria</taxon>
        <taxon>Bacillati</taxon>
        <taxon>Cyanobacteriota</taxon>
        <taxon>Cyanophyceae</taxon>
        <taxon>Spirulinales</taxon>
        <taxon>Lusitaniellaceae</taxon>
        <taxon>Lusitaniella</taxon>
    </lineage>
</organism>